<reference evidence="1" key="1">
    <citation type="submission" date="2020-07" db="EMBL/GenBank/DDBJ databases">
        <title>Genome sequence and genetic diversity analysis of an under-domesticated orphan crop, white fonio (Digitaria exilis).</title>
        <authorList>
            <person name="Bennetzen J.L."/>
            <person name="Chen S."/>
            <person name="Ma X."/>
            <person name="Wang X."/>
            <person name="Yssel A.E.J."/>
            <person name="Chaluvadi S.R."/>
            <person name="Johnson M."/>
            <person name="Gangashetty P."/>
            <person name="Hamidou F."/>
            <person name="Sanogo M.D."/>
            <person name="Zwaenepoel A."/>
            <person name="Wallace J."/>
            <person name="Van De Peer Y."/>
            <person name="Van Deynze A."/>
        </authorList>
    </citation>
    <scope>NUCLEOTIDE SEQUENCE</scope>
    <source>
        <tissue evidence="1">Leaves</tissue>
    </source>
</reference>
<sequence>MATDHVSPIPTAIHGAAAGGEGGWMLLEAFAYFEDVKNTTTAISATPDGKHIQVTFYARAPPLLSRFCVHTPDGAAMHREPLVVATEDDLALIRVDSCTSGMYIHYYLYQAAGDDGSGKPSLTLLPRAPGKLHFNPKDIGLLRRRRPGATTGGGEYIVAGFILTPYDPPSCTLCLYDSKRADWKVYALSLSRQGQQEYGGKMQTLCHKNHKVVTIGGDAGTMAFVDLWRGMLFCDVLQLKPDAAIDLELEELEEAQQSKAIPLLGYVKLPDDLRRMAKRKGDARPLPYLFVCQPTVDLQDDARVLQFTVKMHRLHDQASVLAVDMVDKKILGVTPFFSRFAVINFTHVHSRLSKYLKNVDQVTHWAVLLDAGAQAGMALQGSSSKMKNEAQAQQHGGAFCIEDFDGFFVLEN</sequence>
<dbReference type="Proteomes" id="UP000636709">
    <property type="component" value="Unassembled WGS sequence"/>
</dbReference>
<accession>A0A835KYI0</accession>
<evidence type="ECO:0008006" key="3">
    <source>
        <dbReference type="Google" id="ProtNLM"/>
    </source>
</evidence>
<comment type="caution">
    <text evidence="1">The sequence shown here is derived from an EMBL/GenBank/DDBJ whole genome shotgun (WGS) entry which is preliminary data.</text>
</comment>
<proteinExistence type="predicted"/>
<dbReference type="EMBL" id="JACEFO010000191">
    <property type="protein sequence ID" value="KAF8776681.1"/>
    <property type="molecule type" value="Genomic_DNA"/>
</dbReference>
<dbReference type="AlphaFoldDB" id="A0A835KYI0"/>
<name>A0A835KYI0_9POAL</name>
<protein>
    <recommendedName>
        <fullName evidence="3">DUF1618 domain-containing protein</fullName>
    </recommendedName>
</protein>
<gene>
    <name evidence="1" type="ORF">HU200_003409</name>
</gene>
<organism evidence="1 2">
    <name type="scientific">Digitaria exilis</name>
    <dbReference type="NCBI Taxonomy" id="1010633"/>
    <lineage>
        <taxon>Eukaryota</taxon>
        <taxon>Viridiplantae</taxon>
        <taxon>Streptophyta</taxon>
        <taxon>Embryophyta</taxon>
        <taxon>Tracheophyta</taxon>
        <taxon>Spermatophyta</taxon>
        <taxon>Magnoliopsida</taxon>
        <taxon>Liliopsida</taxon>
        <taxon>Poales</taxon>
        <taxon>Poaceae</taxon>
        <taxon>PACMAD clade</taxon>
        <taxon>Panicoideae</taxon>
        <taxon>Panicodae</taxon>
        <taxon>Paniceae</taxon>
        <taxon>Anthephorinae</taxon>
        <taxon>Digitaria</taxon>
    </lineage>
</organism>
<evidence type="ECO:0000313" key="1">
    <source>
        <dbReference type="EMBL" id="KAF8776681.1"/>
    </source>
</evidence>
<dbReference type="PANTHER" id="PTHR33074">
    <property type="entry name" value="EXPRESSED PROTEIN-RELATED"/>
    <property type="match status" value="1"/>
</dbReference>
<dbReference type="PANTHER" id="PTHR33074:SF49">
    <property type="entry name" value="OS07G0258000 PROTEIN"/>
    <property type="match status" value="1"/>
</dbReference>
<keyword evidence="2" id="KW-1185">Reference proteome</keyword>
<evidence type="ECO:0000313" key="2">
    <source>
        <dbReference type="Proteomes" id="UP000636709"/>
    </source>
</evidence>